<dbReference type="Proteomes" id="UP000198635">
    <property type="component" value="Unassembled WGS sequence"/>
</dbReference>
<dbReference type="OrthoDB" id="8532641at2"/>
<accession>A0A1I3TI80</accession>
<dbReference type="STRING" id="52560.SAMN04488082_105202"/>
<name>A0A1I3TI80_9BACT</name>
<reference evidence="2" key="1">
    <citation type="submission" date="2016-10" db="EMBL/GenBank/DDBJ databases">
        <authorList>
            <person name="Varghese N."/>
            <person name="Submissions S."/>
        </authorList>
    </citation>
    <scope>NUCLEOTIDE SEQUENCE [LARGE SCALE GENOMIC DNA]</scope>
    <source>
        <strain evidence="2">DSM 5918</strain>
    </source>
</reference>
<keyword evidence="2" id="KW-1185">Reference proteome</keyword>
<evidence type="ECO:0000313" key="1">
    <source>
        <dbReference type="EMBL" id="SFJ69341.1"/>
    </source>
</evidence>
<organism evidence="1 2">
    <name type="scientific">Desulfomicrobium apsheronum</name>
    <dbReference type="NCBI Taxonomy" id="52560"/>
    <lineage>
        <taxon>Bacteria</taxon>
        <taxon>Pseudomonadati</taxon>
        <taxon>Thermodesulfobacteriota</taxon>
        <taxon>Desulfovibrionia</taxon>
        <taxon>Desulfovibrionales</taxon>
        <taxon>Desulfomicrobiaceae</taxon>
        <taxon>Desulfomicrobium</taxon>
    </lineage>
</organism>
<dbReference type="EMBL" id="FORX01000005">
    <property type="protein sequence ID" value="SFJ69341.1"/>
    <property type="molecule type" value="Genomic_DNA"/>
</dbReference>
<dbReference type="RefSeq" id="WP_092373723.1">
    <property type="nucleotide sequence ID" value="NZ_FORX01000005.1"/>
</dbReference>
<protein>
    <submittedName>
        <fullName evidence="1">Uncharacterized protein</fullName>
    </submittedName>
</protein>
<sequence length="792" mass="89986">MEIISINNQNSTLTIISRGQLRVTTEEWTSPTEHFERLQGNALELLLVPAMRSGKWEYKRSLLLFDYLLRVIDEPLISSASDLFSIRFRTLQSLFYGALGSERFINISKISRIKLAYNFYSLLKRVNTPVLLATHKPKAAVKIPEDLVQAFEKIELNEVQVDKLRPYFLTTKSGTEYNVLLKDMIPVMGKSFTNTFFDGLKTIARSKAKDTGLRDFGTTFAQFVSHISAKNQPITPKLLTDPSYVQTFLIDFMEYHFMKMVRRKAAVQEATIGSLQKLWSRYRIYWSSLASQKIVAYPMNAFPSGNPKLLSSDSIRHRKVNTDTTGNTTIITEKLITAVPLHITDEEATKLIFVQLKNDFIKVQTWLREHLNSFFDDYKAGQKLASEVLELPSDDQVERATRSSSKKPSLPLAIKYFNEVHGGYTDTSRFPTPVYPNLEARCRVSKERLSRYLGIPSRQEAMAFMALLASHDGRFSESAIATAKLLDSNGNRINAVETDAGIILTVLKERNAGDGWHDVVLKGEAKDLVKKWIHVTTPLRNHMMHNKVKGWQNIVIYTGNYLGSPAHFSRSSNINSTFRNFALNYKFRLGNLANQVTIPRIRSTRAVLVFLESMNLAKMAKELGNTNETSLRHYLPDSLWEYFTTRWIRIFQNLLIVEATRDTHYMQKALHFSSAAEMDEFLKNHAVIPLIPTNSELSDASTDADSERKADELMVAASPGIFTTLLSISEASRLVVGQGIQLSPQAVYWTEFTQRLRTHIESSDFCDHSIKQMMRAALVNANPANFIEVVRG</sequence>
<dbReference type="AlphaFoldDB" id="A0A1I3TI80"/>
<evidence type="ECO:0000313" key="2">
    <source>
        <dbReference type="Proteomes" id="UP000198635"/>
    </source>
</evidence>
<proteinExistence type="predicted"/>
<gene>
    <name evidence="1" type="ORF">SAMN04488082_105202</name>
</gene>